<name>A0AAW2UU69_SESRA</name>
<proteinExistence type="predicted"/>
<sequence>MTIHPWLGGIFLAGGSHPTFVRGEYNEEDTSAGKKLKMAEAGSSNTNPSKEGHILLK</sequence>
<evidence type="ECO:0000313" key="2">
    <source>
        <dbReference type="EMBL" id="KAL0418901.1"/>
    </source>
</evidence>
<organism evidence="2">
    <name type="scientific">Sesamum radiatum</name>
    <name type="common">Black benniseed</name>
    <dbReference type="NCBI Taxonomy" id="300843"/>
    <lineage>
        <taxon>Eukaryota</taxon>
        <taxon>Viridiplantae</taxon>
        <taxon>Streptophyta</taxon>
        <taxon>Embryophyta</taxon>
        <taxon>Tracheophyta</taxon>
        <taxon>Spermatophyta</taxon>
        <taxon>Magnoliopsida</taxon>
        <taxon>eudicotyledons</taxon>
        <taxon>Gunneridae</taxon>
        <taxon>Pentapetalae</taxon>
        <taxon>asterids</taxon>
        <taxon>lamiids</taxon>
        <taxon>Lamiales</taxon>
        <taxon>Pedaliaceae</taxon>
        <taxon>Sesamum</taxon>
    </lineage>
</organism>
<evidence type="ECO:0000256" key="1">
    <source>
        <dbReference type="SAM" id="MobiDB-lite"/>
    </source>
</evidence>
<dbReference type="AlphaFoldDB" id="A0AAW2UU69"/>
<accession>A0AAW2UU69</accession>
<protein>
    <submittedName>
        <fullName evidence="2">Uncharacterized protein</fullName>
    </submittedName>
</protein>
<gene>
    <name evidence="2" type="ORF">Sradi_1303600</name>
</gene>
<feature type="region of interest" description="Disordered" evidence="1">
    <location>
        <begin position="25"/>
        <end position="57"/>
    </location>
</feature>
<reference evidence="2" key="2">
    <citation type="journal article" date="2024" name="Plant">
        <title>Genomic evolution and insights into agronomic trait innovations of Sesamum species.</title>
        <authorList>
            <person name="Miao H."/>
            <person name="Wang L."/>
            <person name="Qu L."/>
            <person name="Liu H."/>
            <person name="Sun Y."/>
            <person name="Le M."/>
            <person name="Wang Q."/>
            <person name="Wei S."/>
            <person name="Zheng Y."/>
            <person name="Lin W."/>
            <person name="Duan Y."/>
            <person name="Cao H."/>
            <person name="Xiong S."/>
            <person name="Wang X."/>
            <person name="Wei L."/>
            <person name="Li C."/>
            <person name="Ma Q."/>
            <person name="Ju M."/>
            <person name="Zhao R."/>
            <person name="Li G."/>
            <person name="Mu C."/>
            <person name="Tian Q."/>
            <person name="Mei H."/>
            <person name="Zhang T."/>
            <person name="Gao T."/>
            <person name="Zhang H."/>
        </authorList>
    </citation>
    <scope>NUCLEOTIDE SEQUENCE</scope>
    <source>
        <strain evidence="2">G02</strain>
    </source>
</reference>
<reference evidence="2" key="1">
    <citation type="submission" date="2020-06" db="EMBL/GenBank/DDBJ databases">
        <authorList>
            <person name="Li T."/>
            <person name="Hu X."/>
            <person name="Zhang T."/>
            <person name="Song X."/>
            <person name="Zhang H."/>
            <person name="Dai N."/>
            <person name="Sheng W."/>
            <person name="Hou X."/>
            <person name="Wei L."/>
        </authorList>
    </citation>
    <scope>NUCLEOTIDE SEQUENCE</scope>
    <source>
        <strain evidence="2">G02</strain>
        <tissue evidence="2">Leaf</tissue>
    </source>
</reference>
<comment type="caution">
    <text evidence="2">The sequence shown here is derived from an EMBL/GenBank/DDBJ whole genome shotgun (WGS) entry which is preliminary data.</text>
</comment>
<dbReference type="EMBL" id="JACGWJ010000005">
    <property type="protein sequence ID" value="KAL0418901.1"/>
    <property type="molecule type" value="Genomic_DNA"/>
</dbReference>